<dbReference type="Gene3D" id="3.30.420.240">
    <property type="match status" value="1"/>
</dbReference>
<organism evidence="2 3">
    <name type="scientific">Paenibacillus odorifer</name>
    <dbReference type="NCBI Taxonomy" id="189426"/>
    <lineage>
        <taxon>Bacteria</taxon>
        <taxon>Bacillati</taxon>
        <taxon>Bacillota</taxon>
        <taxon>Bacilli</taxon>
        <taxon>Bacillales</taxon>
        <taxon>Paenibacillaceae</taxon>
        <taxon>Paenibacillus</taxon>
    </lineage>
</organism>
<dbReference type="InterPro" id="IPR006437">
    <property type="entry name" value="Phage_terminase_lsu"/>
</dbReference>
<accession>A0ABX3HV85</accession>
<dbReference type="SUPFAM" id="SSF52540">
    <property type="entry name" value="P-loop containing nucleoside triphosphate hydrolases"/>
    <property type="match status" value="1"/>
</dbReference>
<gene>
    <name evidence="2" type="ORF">BSK51_04230</name>
</gene>
<reference evidence="2 3" key="1">
    <citation type="submission" date="2016-10" db="EMBL/GenBank/DDBJ databases">
        <title>Paenibacillus species isolates.</title>
        <authorList>
            <person name="Beno S.M."/>
        </authorList>
    </citation>
    <scope>NUCLEOTIDE SEQUENCE [LARGE SCALE GENOMIC DNA]</scope>
    <source>
        <strain evidence="2 3">FSL R5-0923</strain>
    </source>
</reference>
<sequence length="491" mass="56166">MPTINIDLTELPTLTNDRFYPLYMNKDRYLVLMGGGGSGKSVFTAQKIILRLLTENKHRILVLRKVAKTLRESVFMELKNAIYRWGLEKLFKIPKGTSSELHISCINGNEILFAGLDDVEKLKSISGVTSVWMEEASECSPEDFRQLDIRLRGKTINYKQMMITFNPIDINHWLKREFFDQPKPNATTIHSTYKHNKFLDDEAIKVLEAFKETDPYFYQVYALGEWGVLGKTIFNAQKVSERISYLRDHDPLVQRGYFIYQKDAADKILDTTIQWIEDENGYIKIFERPQPQIPFVIGGDTAGDGSDNFTGQVINNVTGKQSAVYKNQFDEDLYAEQMYCLGKHYNNALISIETNFSSHPVKVLSRLGYTNQYIREREDTFTGSITKAYGFRTDKLTRPSAIAGLVTVVRESVNLIMDVDTLNEMLTFVRNEKGRPEAQEGAHDDLIMSLAIGYYSRGQQDSTLLQKAIEVPVTPFPFRTDESTGGDYLGW</sequence>
<proteinExistence type="predicted"/>
<protein>
    <recommendedName>
        <fullName evidence="1">Phage terminase large subunit N-terminal domain-containing protein</fullName>
    </recommendedName>
</protein>
<name>A0ABX3HV85_9BACL</name>
<dbReference type="PANTHER" id="PTHR39184:SF1">
    <property type="entry name" value="PBSX PHAGE TERMINASE LARGE SUBUNIT"/>
    <property type="match status" value="1"/>
</dbReference>
<evidence type="ECO:0000313" key="3">
    <source>
        <dbReference type="Proteomes" id="UP000187313"/>
    </source>
</evidence>
<dbReference type="Proteomes" id="UP000187313">
    <property type="component" value="Unassembled WGS sequence"/>
</dbReference>
<dbReference type="InterPro" id="IPR035412">
    <property type="entry name" value="Terminase_L_N"/>
</dbReference>
<dbReference type="InterPro" id="IPR027417">
    <property type="entry name" value="P-loop_NTPase"/>
</dbReference>
<dbReference type="Pfam" id="PF04466">
    <property type="entry name" value="Terminase_3"/>
    <property type="match status" value="1"/>
</dbReference>
<evidence type="ECO:0000259" key="1">
    <source>
        <dbReference type="Pfam" id="PF04466"/>
    </source>
</evidence>
<dbReference type="InterPro" id="IPR052380">
    <property type="entry name" value="Viral_DNA_packaging_terminase"/>
</dbReference>
<dbReference type="PANTHER" id="PTHR39184">
    <property type="match status" value="1"/>
</dbReference>
<evidence type="ECO:0000313" key="2">
    <source>
        <dbReference type="EMBL" id="OMD55267.1"/>
    </source>
</evidence>
<dbReference type="RefSeq" id="WP_076298309.1">
    <property type="nucleotide sequence ID" value="NZ_MPTD01000002.1"/>
</dbReference>
<dbReference type="NCBIfam" id="TIGR01547">
    <property type="entry name" value="phage_term_2"/>
    <property type="match status" value="1"/>
</dbReference>
<dbReference type="Gene3D" id="3.40.50.300">
    <property type="entry name" value="P-loop containing nucleotide triphosphate hydrolases"/>
    <property type="match status" value="1"/>
</dbReference>
<comment type="caution">
    <text evidence="2">The sequence shown here is derived from an EMBL/GenBank/DDBJ whole genome shotgun (WGS) entry which is preliminary data.</text>
</comment>
<feature type="domain" description="Phage terminase large subunit N-terminal" evidence="1">
    <location>
        <begin position="27"/>
        <end position="225"/>
    </location>
</feature>
<dbReference type="EMBL" id="MPTD01000002">
    <property type="protein sequence ID" value="OMD55267.1"/>
    <property type="molecule type" value="Genomic_DNA"/>
</dbReference>
<keyword evidence="3" id="KW-1185">Reference proteome</keyword>